<evidence type="ECO:0000313" key="4">
    <source>
        <dbReference type="Proteomes" id="UP000005636"/>
    </source>
</evidence>
<accession>A0ABM5MMF2</accession>
<protein>
    <submittedName>
        <fullName evidence="3">Pimeloyl-CoA synthesis (Biotin biosynthesis)</fullName>
    </submittedName>
</protein>
<evidence type="ECO:0000259" key="2">
    <source>
        <dbReference type="Pfam" id="PF00561"/>
    </source>
</evidence>
<dbReference type="PANTHER" id="PTHR43798:SF31">
    <property type="entry name" value="AB HYDROLASE SUPERFAMILY PROTEIN YCLE"/>
    <property type="match status" value="1"/>
</dbReference>
<dbReference type="InterPro" id="IPR050266">
    <property type="entry name" value="AB_hydrolase_sf"/>
</dbReference>
<gene>
    <name evidence="3" type="ORF">GTCCBUS3UF5_34740</name>
</gene>
<evidence type="ECO:0000256" key="1">
    <source>
        <dbReference type="ARBA" id="ARBA00022801"/>
    </source>
</evidence>
<dbReference type="EMBL" id="CP003125">
    <property type="protein sequence ID" value="AEV20775.1"/>
    <property type="molecule type" value="Genomic_DNA"/>
</dbReference>
<dbReference type="PANTHER" id="PTHR43798">
    <property type="entry name" value="MONOACYLGLYCEROL LIPASE"/>
    <property type="match status" value="1"/>
</dbReference>
<feature type="domain" description="AB hydrolase-1" evidence="2">
    <location>
        <begin position="52"/>
        <end position="212"/>
    </location>
</feature>
<dbReference type="PRINTS" id="PR00111">
    <property type="entry name" value="ABHYDROLASE"/>
</dbReference>
<dbReference type="RefSeq" id="WP_014196746.1">
    <property type="nucleotide sequence ID" value="NC_016593.1"/>
</dbReference>
<dbReference type="Proteomes" id="UP000005636">
    <property type="component" value="Chromosome"/>
</dbReference>
<dbReference type="SUPFAM" id="SSF53474">
    <property type="entry name" value="alpha/beta-Hydrolases"/>
    <property type="match status" value="1"/>
</dbReference>
<dbReference type="InterPro" id="IPR000073">
    <property type="entry name" value="AB_hydrolase_1"/>
</dbReference>
<dbReference type="Gene3D" id="3.40.50.1820">
    <property type="entry name" value="alpha/beta hydrolase"/>
    <property type="match status" value="1"/>
</dbReference>
<dbReference type="InterPro" id="IPR029058">
    <property type="entry name" value="AB_hydrolase_fold"/>
</dbReference>
<organism evidence="3 4">
    <name type="scientific">Geobacillus thermoleovorans CCB_US3_UF5</name>
    <dbReference type="NCBI Taxonomy" id="1111068"/>
    <lineage>
        <taxon>Bacteria</taxon>
        <taxon>Bacillati</taxon>
        <taxon>Bacillota</taxon>
        <taxon>Bacilli</taxon>
        <taxon>Bacillales</taxon>
        <taxon>Anoxybacillaceae</taxon>
        <taxon>Geobacillus</taxon>
        <taxon>Geobacillus thermoleovorans group</taxon>
    </lineage>
</organism>
<name>A0ABM5MMF2_GEOTH</name>
<evidence type="ECO:0000313" key="3">
    <source>
        <dbReference type="EMBL" id="AEV20775.1"/>
    </source>
</evidence>
<keyword evidence="4" id="KW-1185">Reference proteome</keyword>
<keyword evidence="1" id="KW-0378">Hydrolase</keyword>
<sequence length="230" mass="25361">MNIVCIPGWGMKAGIFAPLLDSLSLSGNVTAVEWKGIETIHCFRKRAEQALQERAAVIGWSLGSLVALELAHAYPERVSRLILIGGTSRFVAEDGYEAGWHPRIVKRMKTQLQARPADTIAAFLASLWSKSEEGDISAFFYCDRVDELLIGLDYLVEADARPFLPDISAPMLVVHGEQDVICPPAAARYIVERAPNATMALLPDTGHVPFWTQTETCVHLIQTWVGETDD</sequence>
<proteinExistence type="predicted"/>
<dbReference type="Pfam" id="PF00561">
    <property type="entry name" value="Abhydrolase_1"/>
    <property type="match status" value="1"/>
</dbReference>
<reference evidence="3 4" key="1">
    <citation type="submission" date="2011-11" db="EMBL/GenBank/DDBJ databases">
        <title>Complete genome sequence of thermophilic Geobacillus thermoleovorans CCB_US3_UF5.</title>
        <authorList>
            <person name="Muhd Sakaff M.K.L."/>
            <person name="Abdul Rahman A.Y."/>
            <person name="Saito J.A."/>
            <person name="Hou S."/>
            <person name="Alam M."/>
        </authorList>
    </citation>
    <scope>NUCLEOTIDE SEQUENCE [LARGE SCALE GENOMIC DNA]</scope>
    <source>
        <strain evidence="3 4">CCB_US3_UF5</strain>
    </source>
</reference>